<gene>
    <name evidence="4" type="ORF">AB4876_16010</name>
</gene>
<dbReference type="EMBL" id="JBFRYA010000016">
    <property type="protein sequence ID" value="MEX1670426.1"/>
    <property type="molecule type" value="Genomic_DNA"/>
</dbReference>
<dbReference type="Proteomes" id="UP001557485">
    <property type="component" value="Unassembled WGS sequence"/>
</dbReference>
<dbReference type="InterPro" id="IPR036291">
    <property type="entry name" value="NAD(P)-bd_dom_sf"/>
</dbReference>
<proteinExistence type="inferred from homology"/>
<sequence>MQNIETLFSMKSKIAVVTGAGTGIGRQFAHTLARAGAKTVCVARDATRLESVADAIRSDGGDAIAIAGDISSVKSIEEIFAQIEEIYGRANVLVHCAAQADFGLFPDVQDESWDSLINVNLSGTMRLCRRFASALLAANEAGAIVNITSITGDRVMPGMPAYCALKAAVNQLSKAMARDLFGKNIRVNALAPGYFKTEMSSTLFDSDEGQALIQMHPLKRLGNVEELDGPLLLLASDASCHMNGSILTVDAGHSISLA</sequence>
<evidence type="ECO:0000256" key="2">
    <source>
        <dbReference type="ARBA" id="ARBA00023002"/>
    </source>
</evidence>
<dbReference type="SMART" id="SM00822">
    <property type="entry name" value="PKS_KR"/>
    <property type="match status" value="1"/>
</dbReference>
<evidence type="ECO:0000259" key="3">
    <source>
        <dbReference type="SMART" id="SM00822"/>
    </source>
</evidence>
<comment type="caution">
    <text evidence="4">The sequence shown here is derived from an EMBL/GenBank/DDBJ whole genome shotgun (WGS) entry which is preliminary data.</text>
</comment>
<dbReference type="Gene3D" id="3.40.50.720">
    <property type="entry name" value="NAD(P)-binding Rossmann-like Domain"/>
    <property type="match status" value="1"/>
</dbReference>
<keyword evidence="5" id="KW-1185">Reference proteome</keyword>
<dbReference type="PRINTS" id="PR00081">
    <property type="entry name" value="GDHRDH"/>
</dbReference>
<evidence type="ECO:0000313" key="4">
    <source>
        <dbReference type="EMBL" id="MEX1670426.1"/>
    </source>
</evidence>
<dbReference type="InterPro" id="IPR057326">
    <property type="entry name" value="KR_dom"/>
</dbReference>
<comment type="similarity">
    <text evidence="1">Belongs to the short-chain dehydrogenases/reductases (SDR) family.</text>
</comment>
<dbReference type="SUPFAM" id="SSF51735">
    <property type="entry name" value="NAD(P)-binding Rossmann-fold domains"/>
    <property type="match status" value="1"/>
</dbReference>
<evidence type="ECO:0000256" key="1">
    <source>
        <dbReference type="ARBA" id="ARBA00006484"/>
    </source>
</evidence>
<dbReference type="InterPro" id="IPR002347">
    <property type="entry name" value="SDR_fam"/>
</dbReference>
<reference evidence="4 5" key="1">
    <citation type="journal article" date="2011" name="Int. J. Syst. Evol. Microbiol.">
        <title>Zhongshania antarctica gen. nov., sp. nov. and Zhongshania guokunii sp. nov., gammaproteobacteria respectively isolated from coastal attached (fast) ice and surface seawater of the Antarctic.</title>
        <authorList>
            <person name="Li H.J."/>
            <person name="Zhang X.Y."/>
            <person name="Chen C.X."/>
            <person name="Zhang Y.J."/>
            <person name="Gao Z.M."/>
            <person name="Yu Y."/>
            <person name="Chen X.L."/>
            <person name="Chen B."/>
            <person name="Zhang Y.Z."/>
        </authorList>
    </citation>
    <scope>NUCLEOTIDE SEQUENCE [LARGE SCALE GENOMIC DNA]</scope>
    <source>
        <strain evidence="4 5">ZS6-22T</strain>
    </source>
</reference>
<dbReference type="PANTHER" id="PTHR42760:SF133">
    <property type="entry name" value="3-OXOACYL-[ACYL-CARRIER-PROTEIN] REDUCTASE"/>
    <property type="match status" value="1"/>
</dbReference>
<dbReference type="PRINTS" id="PR00080">
    <property type="entry name" value="SDRFAMILY"/>
</dbReference>
<accession>A0ABV3U905</accession>
<evidence type="ECO:0000313" key="5">
    <source>
        <dbReference type="Proteomes" id="UP001557485"/>
    </source>
</evidence>
<feature type="domain" description="Ketoreductase" evidence="3">
    <location>
        <begin position="13"/>
        <end position="193"/>
    </location>
</feature>
<dbReference type="GO" id="GO:0016491">
    <property type="term" value="F:oxidoreductase activity"/>
    <property type="evidence" value="ECO:0007669"/>
    <property type="project" value="UniProtKB-KW"/>
</dbReference>
<organism evidence="4 5">
    <name type="scientific">Zhongshania guokunii</name>
    <dbReference type="NCBI Taxonomy" id="641783"/>
    <lineage>
        <taxon>Bacteria</taxon>
        <taxon>Pseudomonadati</taxon>
        <taxon>Pseudomonadota</taxon>
        <taxon>Gammaproteobacteria</taxon>
        <taxon>Cellvibrionales</taxon>
        <taxon>Spongiibacteraceae</taxon>
        <taxon>Zhongshania</taxon>
    </lineage>
</organism>
<dbReference type="Pfam" id="PF13561">
    <property type="entry name" value="adh_short_C2"/>
    <property type="match status" value="1"/>
</dbReference>
<dbReference type="RefSeq" id="WP_368382757.1">
    <property type="nucleotide sequence ID" value="NZ_JBFRYA010000016.1"/>
</dbReference>
<keyword evidence="2 4" id="KW-0560">Oxidoreductase</keyword>
<dbReference type="PANTHER" id="PTHR42760">
    <property type="entry name" value="SHORT-CHAIN DEHYDROGENASES/REDUCTASES FAMILY MEMBER"/>
    <property type="match status" value="1"/>
</dbReference>
<protein>
    <submittedName>
        <fullName evidence="4">SDR family NAD(P)-dependent oxidoreductase</fullName>
        <ecNumber evidence="4">1.1.1.-</ecNumber>
    </submittedName>
</protein>
<dbReference type="EC" id="1.1.1.-" evidence="4"/>
<name>A0ABV3U905_9GAMM</name>
<dbReference type="CDD" id="cd05233">
    <property type="entry name" value="SDR_c"/>
    <property type="match status" value="1"/>
</dbReference>